<dbReference type="InterPro" id="IPR005636">
    <property type="entry name" value="DTW"/>
</dbReference>
<protein>
    <recommendedName>
        <fullName evidence="9">tRNA-uridine aminocarboxypropyltransferase 1</fullName>
        <ecNumber evidence="2">2.5.1.25</ecNumber>
    </recommendedName>
    <alternativeName>
        <fullName evidence="10">DTW domain-containing protein 1</fullName>
    </alternativeName>
</protein>
<evidence type="ECO:0000259" key="12">
    <source>
        <dbReference type="SMART" id="SM01144"/>
    </source>
</evidence>
<dbReference type="PANTHER" id="PTHR15627">
    <property type="entry name" value="NATURAL KILLER CELL-SPECIFIC ANTIGEN KLIP1"/>
    <property type="match status" value="1"/>
</dbReference>
<keyword evidence="14" id="KW-1185">Reference proteome</keyword>
<evidence type="ECO:0000256" key="11">
    <source>
        <dbReference type="ARBA" id="ARBA00048718"/>
    </source>
</evidence>
<keyword evidence="4" id="KW-0949">S-adenosyl-L-methionine</keyword>
<gene>
    <name evidence="13" type="primary">Dgri\GH18899</name>
    <name evidence="13" type="ORF">Dgri_GH18899</name>
</gene>
<evidence type="ECO:0000256" key="1">
    <source>
        <dbReference type="ARBA" id="ARBA00004123"/>
    </source>
</evidence>
<dbReference type="OMA" id="VNAWGLN"/>
<dbReference type="GO" id="GO:0005634">
    <property type="term" value="C:nucleus"/>
    <property type="evidence" value="ECO:0007669"/>
    <property type="project" value="UniProtKB-SubCell"/>
</dbReference>
<evidence type="ECO:0000256" key="5">
    <source>
        <dbReference type="ARBA" id="ARBA00022694"/>
    </source>
</evidence>
<keyword evidence="3" id="KW-0808">Transferase</keyword>
<accession>B4JGS9</accession>
<dbReference type="Proteomes" id="UP000001070">
    <property type="component" value="Unassembled WGS sequence"/>
</dbReference>
<dbReference type="PhylomeDB" id="B4JGS9"/>
<evidence type="ECO:0000313" key="14">
    <source>
        <dbReference type="Proteomes" id="UP000001070"/>
    </source>
</evidence>
<evidence type="ECO:0000256" key="7">
    <source>
        <dbReference type="ARBA" id="ARBA00037050"/>
    </source>
</evidence>
<feature type="domain" description="DTW" evidence="12">
    <location>
        <begin position="43"/>
        <end position="315"/>
    </location>
</feature>
<comment type="catalytic activity">
    <reaction evidence="11">
        <text>a uridine in tRNA + S-adenosyl-L-methionine = a 3-[(3S)-3-amino-3-carboxypropyl]uridine in tRNA + S-methyl-5'-thioadenosine + H(+)</text>
        <dbReference type="Rhea" id="RHEA:62432"/>
        <dbReference type="Rhea" id="RHEA-COMP:13339"/>
        <dbReference type="Rhea" id="RHEA-COMP:16092"/>
        <dbReference type="ChEBI" id="CHEBI:15378"/>
        <dbReference type="ChEBI" id="CHEBI:17509"/>
        <dbReference type="ChEBI" id="CHEBI:59789"/>
        <dbReference type="ChEBI" id="CHEBI:65315"/>
        <dbReference type="ChEBI" id="CHEBI:82930"/>
        <dbReference type="EC" id="2.5.1.25"/>
    </reaction>
</comment>
<proteinExistence type="inferred from homology"/>
<evidence type="ECO:0000256" key="3">
    <source>
        <dbReference type="ARBA" id="ARBA00022679"/>
    </source>
</evidence>
<dbReference type="AlphaFoldDB" id="B4JGS9"/>
<dbReference type="FunCoup" id="B4JGS9">
    <property type="interactions" value="1398"/>
</dbReference>
<dbReference type="GO" id="GO:0006400">
    <property type="term" value="P:tRNA modification"/>
    <property type="evidence" value="ECO:0007669"/>
    <property type="project" value="TreeGrafter"/>
</dbReference>
<dbReference type="Pfam" id="PF03942">
    <property type="entry name" value="DTW"/>
    <property type="match status" value="1"/>
</dbReference>
<dbReference type="KEGG" id="dgr:6563461"/>
<comment type="similarity">
    <text evidence="8">Belongs to the TDD superfamily. DTWD1 family.</text>
</comment>
<comment type="subcellular location">
    <subcellularLocation>
        <location evidence="1">Nucleus</location>
    </subcellularLocation>
</comment>
<dbReference type="OrthoDB" id="3173at2759"/>
<comment type="function">
    <text evidence="7">Catalyzes the formation of 3-(3-amino-3-carboxypropyl)uridine (acp3U) at position 20 in the D-loop of several cytoplasmic tRNAs (acp3U(20)).</text>
</comment>
<dbReference type="HOGENOM" id="CLU_069451_0_0_1"/>
<evidence type="ECO:0000256" key="6">
    <source>
        <dbReference type="ARBA" id="ARBA00023242"/>
    </source>
</evidence>
<dbReference type="STRING" id="7222.B4JGS9"/>
<evidence type="ECO:0000313" key="13">
    <source>
        <dbReference type="EMBL" id="EDV92683.1"/>
    </source>
</evidence>
<dbReference type="EC" id="2.5.1.25" evidence="2"/>
<organism evidence="14">
    <name type="scientific">Drosophila grimshawi</name>
    <name type="common">Hawaiian fruit fly</name>
    <name type="synonym">Idiomyia grimshawi</name>
    <dbReference type="NCBI Taxonomy" id="7222"/>
    <lineage>
        <taxon>Eukaryota</taxon>
        <taxon>Metazoa</taxon>
        <taxon>Ecdysozoa</taxon>
        <taxon>Arthropoda</taxon>
        <taxon>Hexapoda</taxon>
        <taxon>Insecta</taxon>
        <taxon>Pterygota</taxon>
        <taxon>Neoptera</taxon>
        <taxon>Endopterygota</taxon>
        <taxon>Diptera</taxon>
        <taxon>Brachycera</taxon>
        <taxon>Muscomorpha</taxon>
        <taxon>Ephydroidea</taxon>
        <taxon>Drosophilidae</taxon>
        <taxon>Drosophila</taxon>
        <taxon>Hawaiian Drosophila</taxon>
    </lineage>
</organism>
<keyword evidence="6" id="KW-0539">Nucleus</keyword>
<evidence type="ECO:0000256" key="8">
    <source>
        <dbReference type="ARBA" id="ARBA00038290"/>
    </source>
</evidence>
<dbReference type="eggNOG" id="KOG3795">
    <property type="taxonomic scope" value="Eukaryota"/>
</dbReference>
<dbReference type="SMART" id="SM01144">
    <property type="entry name" value="DTW"/>
    <property type="match status" value="1"/>
</dbReference>
<evidence type="ECO:0000256" key="2">
    <source>
        <dbReference type="ARBA" id="ARBA00012386"/>
    </source>
</evidence>
<keyword evidence="5" id="KW-0819">tRNA processing</keyword>
<evidence type="ECO:0000256" key="10">
    <source>
        <dbReference type="ARBA" id="ARBA00042508"/>
    </source>
</evidence>
<dbReference type="PANTHER" id="PTHR15627:SF8">
    <property type="entry name" value="TRNA-URIDINE AMINOCARBOXYPROPYLTRANSFERASE 1"/>
    <property type="match status" value="1"/>
</dbReference>
<sequence>MTHPVAARGQPRKYPFVNMRIADHSVLDTIEGRQSCQHCNRSRKFFCYNCYIPVGELGSLLPSVELPLQIDIIKHKKEIDGKSTAVHAAVLAPHQVRIHTYPDIPDYRLEEAGVVLIFPSATSLTVPQLFARDVHLNIDDNYGLPKGHHMGTMLRRRMDEVVGTAPDSPDSISCKRYTCDTLPIKRAVFIDSTWNQSRSIYADERVRGLRTVVLQNRLSQFWRHQRGSPRWYLATIEAIHQFLLEVHVNAWGLNGAYRGLDNLEITDGFHQLAKPLTTSEAPAECVTPESPYNGQYDNLLYFFANMYDLIHKYYDHNELISYRRPI</sequence>
<reference evidence="13 14" key="1">
    <citation type="journal article" date="2007" name="Nature">
        <title>Evolution of genes and genomes on the Drosophila phylogeny.</title>
        <authorList>
            <consortium name="Drosophila 12 Genomes Consortium"/>
            <person name="Clark A.G."/>
            <person name="Eisen M.B."/>
            <person name="Smith D.R."/>
            <person name="Bergman C.M."/>
            <person name="Oliver B."/>
            <person name="Markow T.A."/>
            <person name="Kaufman T.C."/>
            <person name="Kellis M."/>
            <person name="Gelbart W."/>
            <person name="Iyer V.N."/>
            <person name="Pollard D.A."/>
            <person name="Sackton T.B."/>
            <person name="Larracuente A.M."/>
            <person name="Singh N.D."/>
            <person name="Abad J.P."/>
            <person name="Abt D.N."/>
            <person name="Adryan B."/>
            <person name="Aguade M."/>
            <person name="Akashi H."/>
            <person name="Anderson W.W."/>
            <person name="Aquadro C.F."/>
            <person name="Ardell D.H."/>
            <person name="Arguello R."/>
            <person name="Artieri C.G."/>
            <person name="Barbash D.A."/>
            <person name="Barker D."/>
            <person name="Barsanti P."/>
            <person name="Batterham P."/>
            <person name="Batzoglou S."/>
            <person name="Begun D."/>
            <person name="Bhutkar A."/>
            <person name="Blanco E."/>
            <person name="Bosak S.A."/>
            <person name="Bradley R.K."/>
            <person name="Brand A.D."/>
            <person name="Brent M.R."/>
            <person name="Brooks A.N."/>
            <person name="Brown R.H."/>
            <person name="Butlin R.K."/>
            <person name="Caggese C."/>
            <person name="Calvi B.R."/>
            <person name="Bernardo de Carvalho A."/>
            <person name="Caspi A."/>
            <person name="Castrezana S."/>
            <person name="Celniker S.E."/>
            <person name="Chang J.L."/>
            <person name="Chapple C."/>
            <person name="Chatterji S."/>
            <person name="Chinwalla A."/>
            <person name="Civetta A."/>
            <person name="Clifton S.W."/>
            <person name="Comeron J.M."/>
            <person name="Costello J.C."/>
            <person name="Coyne J.A."/>
            <person name="Daub J."/>
            <person name="David R.G."/>
            <person name="Delcher A.L."/>
            <person name="Delehaunty K."/>
            <person name="Do C.B."/>
            <person name="Ebling H."/>
            <person name="Edwards K."/>
            <person name="Eickbush T."/>
            <person name="Evans J.D."/>
            <person name="Filipski A."/>
            <person name="Findeiss S."/>
            <person name="Freyhult E."/>
            <person name="Fulton L."/>
            <person name="Fulton R."/>
            <person name="Garcia A.C."/>
            <person name="Gardiner A."/>
            <person name="Garfield D.A."/>
            <person name="Garvin B.E."/>
            <person name="Gibson G."/>
            <person name="Gilbert D."/>
            <person name="Gnerre S."/>
            <person name="Godfrey J."/>
            <person name="Good R."/>
            <person name="Gotea V."/>
            <person name="Gravely B."/>
            <person name="Greenberg A.J."/>
            <person name="Griffiths-Jones S."/>
            <person name="Gross S."/>
            <person name="Guigo R."/>
            <person name="Gustafson E.A."/>
            <person name="Haerty W."/>
            <person name="Hahn M.W."/>
            <person name="Halligan D.L."/>
            <person name="Halpern A.L."/>
            <person name="Halter G.M."/>
            <person name="Han M.V."/>
            <person name="Heger A."/>
            <person name="Hillier L."/>
            <person name="Hinrichs A.S."/>
            <person name="Holmes I."/>
            <person name="Hoskins R.A."/>
            <person name="Hubisz M.J."/>
            <person name="Hultmark D."/>
            <person name="Huntley M.A."/>
            <person name="Jaffe D.B."/>
            <person name="Jagadeeshan S."/>
            <person name="Jeck W.R."/>
            <person name="Johnson J."/>
            <person name="Jones C.D."/>
            <person name="Jordan W.C."/>
            <person name="Karpen G.H."/>
            <person name="Kataoka E."/>
            <person name="Keightley P.D."/>
            <person name="Kheradpour P."/>
            <person name="Kirkness E.F."/>
            <person name="Koerich L.B."/>
            <person name="Kristiansen K."/>
            <person name="Kudrna D."/>
            <person name="Kulathinal R.J."/>
            <person name="Kumar S."/>
            <person name="Kwok R."/>
            <person name="Lander E."/>
            <person name="Langley C.H."/>
            <person name="Lapoint R."/>
            <person name="Lazzaro B.P."/>
            <person name="Lee S.J."/>
            <person name="Levesque L."/>
            <person name="Li R."/>
            <person name="Lin C.F."/>
            <person name="Lin M.F."/>
            <person name="Lindblad-Toh K."/>
            <person name="Llopart A."/>
            <person name="Long M."/>
            <person name="Low L."/>
            <person name="Lozovsky E."/>
            <person name="Lu J."/>
            <person name="Luo M."/>
            <person name="Machado C.A."/>
            <person name="Makalowski W."/>
            <person name="Marzo M."/>
            <person name="Matsuda M."/>
            <person name="Matzkin L."/>
            <person name="McAllister B."/>
            <person name="McBride C.S."/>
            <person name="McKernan B."/>
            <person name="McKernan K."/>
            <person name="Mendez-Lago M."/>
            <person name="Minx P."/>
            <person name="Mollenhauer M.U."/>
            <person name="Montooth K."/>
            <person name="Mount S.M."/>
            <person name="Mu X."/>
            <person name="Myers E."/>
            <person name="Negre B."/>
            <person name="Newfeld S."/>
            <person name="Nielsen R."/>
            <person name="Noor M.A."/>
            <person name="O'Grady P."/>
            <person name="Pachter L."/>
            <person name="Papaceit M."/>
            <person name="Parisi M.J."/>
            <person name="Parisi M."/>
            <person name="Parts L."/>
            <person name="Pedersen J.S."/>
            <person name="Pesole G."/>
            <person name="Phillippy A.M."/>
            <person name="Ponting C.P."/>
            <person name="Pop M."/>
            <person name="Porcelli D."/>
            <person name="Powell J.R."/>
            <person name="Prohaska S."/>
            <person name="Pruitt K."/>
            <person name="Puig M."/>
            <person name="Quesneville H."/>
            <person name="Ram K.R."/>
            <person name="Rand D."/>
            <person name="Rasmussen M.D."/>
            <person name="Reed L.K."/>
            <person name="Reenan R."/>
            <person name="Reily A."/>
            <person name="Remington K.A."/>
            <person name="Rieger T.T."/>
            <person name="Ritchie M.G."/>
            <person name="Robin C."/>
            <person name="Rogers Y.H."/>
            <person name="Rohde C."/>
            <person name="Rozas J."/>
            <person name="Rubenfield M.J."/>
            <person name="Ruiz A."/>
            <person name="Russo S."/>
            <person name="Salzberg S.L."/>
            <person name="Sanchez-Gracia A."/>
            <person name="Saranga D.J."/>
            <person name="Sato H."/>
            <person name="Schaeffer S.W."/>
            <person name="Schatz M.C."/>
            <person name="Schlenke T."/>
            <person name="Schwartz R."/>
            <person name="Segarra C."/>
            <person name="Singh R.S."/>
            <person name="Sirot L."/>
            <person name="Sirota M."/>
            <person name="Sisneros N.B."/>
            <person name="Smith C.D."/>
            <person name="Smith T.F."/>
            <person name="Spieth J."/>
            <person name="Stage D.E."/>
            <person name="Stark A."/>
            <person name="Stephan W."/>
            <person name="Strausberg R.L."/>
            <person name="Strempel S."/>
            <person name="Sturgill D."/>
            <person name="Sutton G."/>
            <person name="Sutton G.G."/>
            <person name="Tao W."/>
            <person name="Teichmann S."/>
            <person name="Tobari Y.N."/>
            <person name="Tomimura Y."/>
            <person name="Tsolas J.M."/>
            <person name="Valente V.L."/>
            <person name="Venter E."/>
            <person name="Venter J.C."/>
            <person name="Vicario S."/>
            <person name="Vieira F.G."/>
            <person name="Vilella A.J."/>
            <person name="Villasante A."/>
            <person name="Walenz B."/>
            <person name="Wang J."/>
            <person name="Wasserman M."/>
            <person name="Watts T."/>
            <person name="Wilson D."/>
            <person name="Wilson R.K."/>
            <person name="Wing R.A."/>
            <person name="Wolfner M.F."/>
            <person name="Wong A."/>
            <person name="Wong G.K."/>
            <person name="Wu C.I."/>
            <person name="Wu G."/>
            <person name="Yamamoto D."/>
            <person name="Yang H.P."/>
            <person name="Yang S.P."/>
            <person name="Yorke J.A."/>
            <person name="Yoshida K."/>
            <person name="Zdobnov E."/>
            <person name="Zhang P."/>
            <person name="Zhang Y."/>
            <person name="Zimin A.V."/>
            <person name="Baldwin J."/>
            <person name="Abdouelleil A."/>
            <person name="Abdulkadir J."/>
            <person name="Abebe A."/>
            <person name="Abera B."/>
            <person name="Abreu J."/>
            <person name="Acer S.C."/>
            <person name="Aftuck L."/>
            <person name="Alexander A."/>
            <person name="An P."/>
            <person name="Anderson E."/>
            <person name="Anderson S."/>
            <person name="Arachi H."/>
            <person name="Azer M."/>
            <person name="Bachantsang P."/>
            <person name="Barry A."/>
            <person name="Bayul T."/>
            <person name="Berlin A."/>
            <person name="Bessette D."/>
            <person name="Bloom T."/>
            <person name="Blye J."/>
            <person name="Boguslavskiy L."/>
            <person name="Bonnet C."/>
            <person name="Boukhgalter B."/>
            <person name="Bourzgui I."/>
            <person name="Brown A."/>
            <person name="Cahill P."/>
            <person name="Channer S."/>
            <person name="Cheshatsang Y."/>
            <person name="Chuda L."/>
            <person name="Citroen M."/>
            <person name="Collymore A."/>
            <person name="Cooke P."/>
            <person name="Costello M."/>
            <person name="D'Aco K."/>
            <person name="Daza R."/>
            <person name="De Haan G."/>
            <person name="DeGray S."/>
            <person name="DeMaso C."/>
            <person name="Dhargay N."/>
            <person name="Dooley K."/>
            <person name="Dooley E."/>
            <person name="Doricent M."/>
            <person name="Dorje P."/>
            <person name="Dorjee K."/>
            <person name="Dupes A."/>
            <person name="Elong R."/>
            <person name="Falk J."/>
            <person name="Farina A."/>
            <person name="Faro S."/>
            <person name="Ferguson D."/>
            <person name="Fisher S."/>
            <person name="Foley C.D."/>
            <person name="Franke A."/>
            <person name="Friedrich D."/>
            <person name="Gadbois L."/>
            <person name="Gearin G."/>
            <person name="Gearin C.R."/>
            <person name="Giannoukos G."/>
            <person name="Goode T."/>
            <person name="Graham J."/>
            <person name="Grandbois E."/>
            <person name="Grewal S."/>
            <person name="Gyaltsen K."/>
            <person name="Hafez N."/>
            <person name="Hagos B."/>
            <person name="Hall J."/>
            <person name="Henson C."/>
            <person name="Hollinger A."/>
            <person name="Honan T."/>
            <person name="Huard M.D."/>
            <person name="Hughes L."/>
            <person name="Hurhula B."/>
            <person name="Husby M.E."/>
            <person name="Kamat A."/>
            <person name="Kanga B."/>
            <person name="Kashin S."/>
            <person name="Khazanovich D."/>
            <person name="Kisner P."/>
            <person name="Lance K."/>
            <person name="Lara M."/>
            <person name="Lee W."/>
            <person name="Lennon N."/>
            <person name="Letendre F."/>
            <person name="LeVine R."/>
            <person name="Lipovsky A."/>
            <person name="Liu X."/>
            <person name="Liu J."/>
            <person name="Liu S."/>
            <person name="Lokyitsang T."/>
            <person name="Lokyitsang Y."/>
            <person name="Lubonja R."/>
            <person name="Lui A."/>
            <person name="MacDonald P."/>
            <person name="Magnisalis V."/>
            <person name="Maru K."/>
            <person name="Matthews C."/>
            <person name="McCusker W."/>
            <person name="McDonough S."/>
            <person name="Mehta T."/>
            <person name="Meldrim J."/>
            <person name="Meneus L."/>
            <person name="Mihai O."/>
            <person name="Mihalev A."/>
            <person name="Mihova T."/>
            <person name="Mittelman R."/>
            <person name="Mlenga V."/>
            <person name="Montmayeur A."/>
            <person name="Mulrain L."/>
            <person name="Navidi A."/>
            <person name="Naylor J."/>
            <person name="Negash T."/>
            <person name="Nguyen T."/>
            <person name="Nguyen N."/>
            <person name="Nicol R."/>
            <person name="Norbu C."/>
            <person name="Norbu N."/>
            <person name="Novod N."/>
            <person name="O'Neill B."/>
            <person name="Osman S."/>
            <person name="Markiewicz E."/>
            <person name="Oyono O.L."/>
            <person name="Patti C."/>
            <person name="Phunkhang P."/>
            <person name="Pierre F."/>
            <person name="Priest M."/>
            <person name="Raghuraman S."/>
            <person name="Rege F."/>
            <person name="Reyes R."/>
            <person name="Rise C."/>
            <person name="Rogov P."/>
            <person name="Ross K."/>
            <person name="Ryan E."/>
            <person name="Settipalli S."/>
            <person name="Shea T."/>
            <person name="Sherpa N."/>
            <person name="Shi L."/>
            <person name="Shih D."/>
            <person name="Sparrow T."/>
            <person name="Spaulding J."/>
            <person name="Stalker J."/>
            <person name="Stange-Thomann N."/>
            <person name="Stavropoulos S."/>
            <person name="Stone C."/>
            <person name="Strader C."/>
            <person name="Tesfaye S."/>
            <person name="Thomson T."/>
            <person name="Thoulutsang Y."/>
            <person name="Thoulutsang D."/>
            <person name="Topham K."/>
            <person name="Topping I."/>
            <person name="Tsamla T."/>
            <person name="Vassiliev H."/>
            <person name="Vo A."/>
            <person name="Wangchuk T."/>
            <person name="Wangdi T."/>
            <person name="Weiand M."/>
            <person name="Wilkinson J."/>
            <person name="Wilson A."/>
            <person name="Yadav S."/>
            <person name="Young G."/>
            <person name="Yu Q."/>
            <person name="Zembek L."/>
            <person name="Zhong D."/>
            <person name="Zimmer A."/>
            <person name="Zwirko Z."/>
            <person name="Jaffe D.B."/>
            <person name="Alvarez P."/>
            <person name="Brockman W."/>
            <person name="Butler J."/>
            <person name="Chin C."/>
            <person name="Gnerre S."/>
            <person name="Grabherr M."/>
            <person name="Kleber M."/>
            <person name="Mauceli E."/>
            <person name="MacCallum I."/>
        </authorList>
    </citation>
    <scope>NUCLEOTIDE SEQUENCE [LARGE SCALE GENOMIC DNA]</scope>
    <source>
        <strain evidence="14">Tucson 15287-2541.00</strain>
    </source>
</reference>
<name>B4JGS9_DROGR</name>
<dbReference type="InterPro" id="IPR051521">
    <property type="entry name" value="tRNA_Mod/Golgi_Maint"/>
</dbReference>
<evidence type="ECO:0000256" key="9">
    <source>
        <dbReference type="ARBA" id="ARBA00039242"/>
    </source>
</evidence>
<dbReference type="EMBL" id="CH916369">
    <property type="protein sequence ID" value="EDV92683.1"/>
    <property type="molecule type" value="Genomic_DNA"/>
</dbReference>
<dbReference type="InParanoid" id="B4JGS9"/>
<evidence type="ECO:0000256" key="4">
    <source>
        <dbReference type="ARBA" id="ARBA00022691"/>
    </source>
</evidence>
<dbReference type="GO" id="GO:0016432">
    <property type="term" value="F:tRNA-uridine aminocarboxypropyltransferase activity"/>
    <property type="evidence" value="ECO:0007669"/>
    <property type="project" value="UniProtKB-EC"/>
</dbReference>